<dbReference type="Proteomes" id="UP000263595">
    <property type="component" value="Unassembled WGS sequence"/>
</dbReference>
<dbReference type="EC" id="1.1.1.3" evidence="2"/>
<dbReference type="UniPathway" id="UPA00051">
    <property type="reaction ID" value="UER00465"/>
</dbReference>
<dbReference type="RefSeq" id="WP_119142493.1">
    <property type="nucleotide sequence ID" value="NZ_CBCSFL010000011.1"/>
</dbReference>
<name>A0A383RUW1_9PSED</name>
<feature type="binding site" evidence="5">
    <location>
        <position position="128"/>
    </location>
    <ligand>
        <name>NADPH</name>
        <dbReference type="ChEBI" id="CHEBI:57783"/>
    </ligand>
</feature>
<evidence type="ECO:0000313" key="9">
    <source>
        <dbReference type="Proteomes" id="UP000263595"/>
    </source>
</evidence>
<dbReference type="OrthoDB" id="9808167at2"/>
<dbReference type="GO" id="GO:0004412">
    <property type="term" value="F:homoserine dehydrogenase activity"/>
    <property type="evidence" value="ECO:0007669"/>
    <property type="project" value="UniProtKB-EC"/>
</dbReference>
<organism evidence="8 9">
    <name type="scientific">Pseudomonas reidholzensis</name>
    <dbReference type="NCBI Taxonomy" id="1785162"/>
    <lineage>
        <taxon>Bacteria</taxon>
        <taxon>Pseudomonadati</taxon>
        <taxon>Pseudomonadota</taxon>
        <taxon>Gammaproteobacteria</taxon>
        <taxon>Pseudomonadales</taxon>
        <taxon>Pseudomonadaceae</taxon>
        <taxon>Pseudomonas</taxon>
    </lineage>
</organism>
<dbReference type="SUPFAM" id="SSF51735">
    <property type="entry name" value="NAD(P)-binding Rossmann-fold domains"/>
    <property type="match status" value="1"/>
</dbReference>
<dbReference type="PANTHER" id="PTHR43331:SF1">
    <property type="entry name" value="HOMOSERINE DEHYDROGENASE"/>
    <property type="match status" value="1"/>
</dbReference>
<dbReference type="Pfam" id="PF00742">
    <property type="entry name" value="Homoserine_dh"/>
    <property type="match status" value="1"/>
</dbReference>
<keyword evidence="5" id="KW-0521">NADP</keyword>
<comment type="similarity">
    <text evidence="1 6">Belongs to the homoserine dehydrogenase family.</text>
</comment>
<dbReference type="InterPro" id="IPR019811">
    <property type="entry name" value="HDH_CS"/>
</dbReference>
<dbReference type="InterPro" id="IPR036291">
    <property type="entry name" value="NAD(P)-bd_dom_sf"/>
</dbReference>
<keyword evidence="3 8" id="KW-0560">Oxidoreductase</keyword>
<feature type="binding site" evidence="5">
    <location>
        <position position="212"/>
    </location>
    <ligand>
        <name>L-homoserine</name>
        <dbReference type="ChEBI" id="CHEBI:57476"/>
    </ligand>
</feature>
<keyword evidence="9" id="KW-1185">Reference proteome</keyword>
<evidence type="ECO:0000256" key="6">
    <source>
        <dbReference type="RuleBase" id="RU004171"/>
    </source>
</evidence>
<dbReference type="FunFam" id="3.30.360.10:FF:000005">
    <property type="entry name" value="Homoserine dehydrogenase"/>
    <property type="match status" value="1"/>
</dbReference>
<protein>
    <recommendedName>
        <fullName evidence="2">homoserine dehydrogenase</fullName>
        <ecNumber evidence="2">1.1.1.3</ecNumber>
    </recommendedName>
</protein>
<proteinExistence type="inferred from homology"/>
<evidence type="ECO:0000256" key="5">
    <source>
        <dbReference type="PIRSR" id="PIRSR036497-2"/>
    </source>
</evidence>
<dbReference type="PIRSF" id="PIRSF036497">
    <property type="entry name" value="HDH_short"/>
    <property type="match status" value="1"/>
</dbReference>
<dbReference type="InterPro" id="IPR022697">
    <property type="entry name" value="HDH_short"/>
</dbReference>
<sequence length="346" mass="35514">MTEYKIALVGFGGVNRGLAQLIATSNARWQATLGFSLKIVGVTDLFLGSVVDRDGLDAAALAALPAEKGALAQIAGGTAEAFNETVIKQSGADIIAEATFTNPVDGEPAATFCRWALESGIHVVTTNKGPIALHGAELKALARQHNVAFEYEGAVMSGTPVIRLAKQALAGSQIQGFEGILNGTSNYVLTRMKAGMAFADAVAEAQQLGYAEADPTADVEGYDVRLKVVILANELLDARLTVSDVTCSGISGISAADIVKAQATGQCWKLIGAASKAADGSVAASVEARLLPLEHPLAGINGAVNAVSFNTGLLGAVTVSGPGAGRIETAYALLSDIIALHTTDRR</sequence>
<dbReference type="NCBIfam" id="NF004976">
    <property type="entry name" value="PRK06349.1"/>
    <property type="match status" value="1"/>
</dbReference>
<evidence type="ECO:0000256" key="2">
    <source>
        <dbReference type="ARBA" id="ARBA00013213"/>
    </source>
</evidence>
<dbReference type="Gene3D" id="3.30.360.10">
    <property type="entry name" value="Dihydrodipicolinate Reductase, domain 2"/>
    <property type="match status" value="1"/>
</dbReference>
<dbReference type="InterPro" id="IPR001342">
    <property type="entry name" value="HDH_cat"/>
</dbReference>
<evidence type="ECO:0000259" key="7">
    <source>
        <dbReference type="Pfam" id="PF00742"/>
    </source>
</evidence>
<feature type="active site" description="Proton donor" evidence="4">
    <location>
        <position position="227"/>
    </location>
</feature>
<dbReference type="EMBL" id="UNOZ01000022">
    <property type="protein sequence ID" value="SYX90867.1"/>
    <property type="molecule type" value="Genomic_DNA"/>
</dbReference>
<dbReference type="PROSITE" id="PS01042">
    <property type="entry name" value="HOMOSER_DHGENASE"/>
    <property type="match status" value="1"/>
</dbReference>
<dbReference type="NCBIfam" id="NF004912">
    <property type="entry name" value="PRK06270.1"/>
    <property type="match status" value="1"/>
</dbReference>
<evidence type="ECO:0000256" key="4">
    <source>
        <dbReference type="PIRSR" id="PIRSR036497-1"/>
    </source>
</evidence>
<dbReference type="SUPFAM" id="SSF55347">
    <property type="entry name" value="Glyceraldehyde-3-phosphate dehydrogenase-like, C-terminal domain"/>
    <property type="match status" value="1"/>
</dbReference>
<evidence type="ECO:0000256" key="1">
    <source>
        <dbReference type="ARBA" id="ARBA00006753"/>
    </source>
</evidence>
<reference evidence="9" key="1">
    <citation type="submission" date="2018-08" db="EMBL/GenBank/DDBJ databases">
        <authorList>
            <person name="Blom J."/>
        </authorList>
    </citation>
    <scope>NUCLEOTIDE SEQUENCE [LARGE SCALE GENOMIC DNA]</scope>
    <source>
        <strain evidence="9">CCOS 865</strain>
    </source>
</reference>
<gene>
    <name evidence="8" type="primary">hom</name>
    <name evidence="8" type="ORF">CCOS865_03134</name>
</gene>
<accession>A0A383RUW1</accession>
<dbReference type="AlphaFoldDB" id="A0A383RUW1"/>
<dbReference type="GO" id="GO:0009088">
    <property type="term" value="P:threonine biosynthetic process"/>
    <property type="evidence" value="ECO:0007669"/>
    <property type="project" value="UniProtKB-UniPathway"/>
</dbReference>
<dbReference type="PANTHER" id="PTHR43331">
    <property type="entry name" value="HOMOSERINE DEHYDROGENASE"/>
    <property type="match status" value="1"/>
</dbReference>
<dbReference type="UniPathway" id="UPA00050">
    <property type="reaction ID" value="UER00063"/>
</dbReference>
<evidence type="ECO:0000313" key="8">
    <source>
        <dbReference type="EMBL" id="SYX90867.1"/>
    </source>
</evidence>
<feature type="domain" description="Homoserine dehydrogenase catalytic" evidence="7">
    <location>
        <begin position="160"/>
        <end position="338"/>
    </location>
</feature>
<dbReference type="Gene3D" id="3.40.50.720">
    <property type="entry name" value="NAD(P)-binding Rossmann-like Domain"/>
    <property type="match status" value="1"/>
</dbReference>
<evidence type="ECO:0000256" key="3">
    <source>
        <dbReference type="ARBA" id="ARBA00023002"/>
    </source>
</evidence>